<protein>
    <submittedName>
        <fullName evidence="2">Lrp/AsnC family transcriptional regulator</fullName>
    </submittedName>
</protein>
<reference evidence="2 3" key="1">
    <citation type="submission" date="2021-03" db="EMBL/GenBank/DDBJ databases">
        <title>Haloterrigena longa sp. nov. and Haloterrigena limicola sp. nov., extremely halophilic archaea isolated from a salt lake.</title>
        <authorList>
            <person name="Henglin C."/>
        </authorList>
    </citation>
    <scope>NUCLEOTIDE SEQUENCE [LARGE SCALE GENOMIC DNA]</scope>
    <source>
        <strain evidence="2 3">KZCA68</strain>
    </source>
</reference>
<dbReference type="Proteomes" id="UP000663203">
    <property type="component" value="Chromosome"/>
</dbReference>
<feature type="compositionally biased region" description="Low complexity" evidence="1">
    <location>
        <begin position="69"/>
        <end position="91"/>
    </location>
</feature>
<keyword evidence="3" id="KW-1185">Reference proteome</keyword>
<evidence type="ECO:0000313" key="3">
    <source>
        <dbReference type="Proteomes" id="UP000663203"/>
    </source>
</evidence>
<dbReference type="InterPro" id="IPR036390">
    <property type="entry name" value="WH_DNA-bd_sf"/>
</dbReference>
<dbReference type="EMBL" id="CP071462">
    <property type="protein sequence ID" value="QSW99524.1"/>
    <property type="molecule type" value="Genomic_DNA"/>
</dbReference>
<dbReference type="InterPro" id="IPR036388">
    <property type="entry name" value="WH-like_DNA-bd_sf"/>
</dbReference>
<feature type="region of interest" description="Disordered" evidence="1">
    <location>
        <begin position="67"/>
        <end position="91"/>
    </location>
</feature>
<dbReference type="RefSeq" id="WP_207289130.1">
    <property type="nucleotide sequence ID" value="NZ_CP071462.1"/>
</dbReference>
<dbReference type="KEGG" id="hakz:J0X25_00780"/>
<accession>A0A8A2VGL9</accession>
<dbReference type="SUPFAM" id="SSF46785">
    <property type="entry name" value="Winged helix' DNA-binding domain"/>
    <property type="match status" value="1"/>
</dbReference>
<dbReference type="AlphaFoldDB" id="A0A8A2VGL9"/>
<evidence type="ECO:0000313" key="2">
    <source>
        <dbReference type="EMBL" id="QSW99524.1"/>
    </source>
</evidence>
<gene>
    <name evidence="2" type="ORF">J0X25_00780</name>
</gene>
<proteinExistence type="predicted"/>
<evidence type="ECO:0000256" key="1">
    <source>
        <dbReference type="SAM" id="MobiDB-lite"/>
    </source>
</evidence>
<name>A0A8A2VGL9_9EURY</name>
<dbReference type="GeneID" id="63185795"/>
<sequence>MPDRTTARRREDAILEVLEESSPATTADLATALETHPVTIERRCRALYRSGRIRRCTGGAYALAESGADRPAASAIDDASADRTTSTNPAD</sequence>
<dbReference type="Gene3D" id="1.10.10.10">
    <property type="entry name" value="Winged helix-like DNA-binding domain superfamily/Winged helix DNA-binding domain"/>
    <property type="match status" value="1"/>
</dbReference>
<organism evidence="2 3">
    <name type="scientific">Haloterrigena alkaliphila</name>
    <dbReference type="NCBI Taxonomy" id="2816475"/>
    <lineage>
        <taxon>Archaea</taxon>
        <taxon>Methanobacteriati</taxon>
        <taxon>Methanobacteriota</taxon>
        <taxon>Stenosarchaea group</taxon>
        <taxon>Halobacteria</taxon>
        <taxon>Halobacteriales</taxon>
        <taxon>Natrialbaceae</taxon>
        <taxon>Haloterrigena</taxon>
    </lineage>
</organism>